<dbReference type="AlphaFoldDB" id="A0A2U1K9V4"/>
<name>A0A2U1K9V4_ARTAN</name>
<dbReference type="EMBL" id="PKPP01027779">
    <property type="protein sequence ID" value="PWA27326.1"/>
    <property type="molecule type" value="Genomic_DNA"/>
</dbReference>
<gene>
    <name evidence="3" type="ORF">CTI12_AA627700</name>
</gene>
<reference evidence="3 4" key="1">
    <citation type="journal article" date="2018" name="Mol. Plant">
        <title>The genome of Artemisia annua provides insight into the evolution of Asteraceae family and artemisinin biosynthesis.</title>
        <authorList>
            <person name="Shen Q."/>
            <person name="Zhang L."/>
            <person name="Liao Z."/>
            <person name="Wang S."/>
            <person name="Yan T."/>
            <person name="Shi P."/>
            <person name="Liu M."/>
            <person name="Fu X."/>
            <person name="Pan Q."/>
            <person name="Wang Y."/>
            <person name="Lv Z."/>
            <person name="Lu X."/>
            <person name="Zhang F."/>
            <person name="Jiang W."/>
            <person name="Ma Y."/>
            <person name="Chen M."/>
            <person name="Hao X."/>
            <person name="Li L."/>
            <person name="Tang Y."/>
            <person name="Lv G."/>
            <person name="Zhou Y."/>
            <person name="Sun X."/>
            <person name="Brodelius P.E."/>
            <person name="Rose J.K.C."/>
            <person name="Tang K."/>
        </authorList>
    </citation>
    <scope>NUCLEOTIDE SEQUENCE [LARGE SCALE GENOMIC DNA]</scope>
    <source>
        <strain evidence="4">cv. Huhao1</strain>
        <tissue evidence="3">Leaf</tissue>
    </source>
</reference>
<keyword evidence="1" id="KW-0328">Glycosyltransferase</keyword>
<dbReference type="PANTHER" id="PTHR46039">
    <property type="entry name" value="SUCROSE-PHOSPHATE SYNTHASE 3-RELATED"/>
    <property type="match status" value="1"/>
</dbReference>
<dbReference type="OrthoDB" id="1705562at2759"/>
<protein>
    <submittedName>
        <fullName evidence="3">Sucrose phosphate synthase</fullName>
    </submittedName>
</protein>
<dbReference type="Proteomes" id="UP000245207">
    <property type="component" value="Unassembled WGS sequence"/>
</dbReference>
<proteinExistence type="predicted"/>
<accession>A0A2U1K9V4</accession>
<evidence type="ECO:0000313" key="4">
    <source>
        <dbReference type="Proteomes" id="UP000245207"/>
    </source>
</evidence>
<dbReference type="GO" id="GO:0016757">
    <property type="term" value="F:glycosyltransferase activity"/>
    <property type="evidence" value="ECO:0007669"/>
    <property type="project" value="UniProtKB-KW"/>
</dbReference>
<sequence>MYQVTTLVLDNGLLIDPQDQQLIAYALLKLFADKQLWAKSRANGLRDISILKYLQNKNLHFLVTYLFHVASSSMGATGDLKTVNLADCKGHRGDLDQSRSEYRMVNQKVVVRFKRVWTPDRSC</sequence>
<dbReference type="InterPro" id="IPR044161">
    <property type="entry name" value="SPS"/>
</dbReference>
<keyword evidence="2" id="KW-0808">Transferase</keyword>
<organism evidence="3 4">
    <name type="scientific">Artemisia annua</name>
    <name type="common">Sweet wormwood</name>
    <dbReference type="NCBI Taxonomy" id="35608"/>
    <lineage>
        <taxon>Eukaryota</taxon>
        <taxon>Viridiplantae</taxon>
        <taxon>Streptophyta</taxon>
        <taxon>Embryophyta</taxon>
        <taxon>Tracheophyta</taxon>
        <taxon>Spermatophyta</taxon>
        <taxon>Magnoliopsida</taxon>
        <taxon>eudicotyledons</taxon>
        <taxon>Gunneridae</taxon>
        <taxon>Pentapetalae</taxon>
        <taxon>asterids</taxon>
        <taxon>campanulids</taxon>
        <taxon>Asterales</taxon>
        <taxon>Asteraceae</taxon>
        <taxon>Asteroideae</taxon>
        <taxon>Anthemideae</taxon>
        <taxon>Artemisiinae</taxon>
        <taxon>Artemisia</taxon>
    </lineage>
</organism>
<dbReference type="PANTHER" id="PTHR46039:SF2">
    <property type="entry name" value="SUCROSE-PHOSPHATE SYNTHASE 1"/>
    <property type="match status" value="1"/>
</dbReference>
<dbReference type="STRING" id="35608.A0A2U1K9V4"/>
<evidence type="ECO:0000313" key="3">
    <source>
        <dbReference type="EMBL" id="PWA27326.1"/>
    </source>
</evidence>
<comment type="caution">
    <text evidence="3">The sequence shown here is derived from an EMBL/GenBank/DDBJ whole genome shotgun (WGS) entry which is preliminary data.</text>
</comment>
<evidence type="ECO:0000256" key="1">
    <source>
        <dbReference type="ARBA" id="ARBA00022676"/>
    </source>
</evidence>
<keyword evidence="4" id="KW-1185">Reference proteome</keyword>
<evidence type="ECO:0000256" key="2">
    <source>
        <dbReference type="ARBA" id="ARBA00022679"/>
    </source>
</evidence>